<sequence>MVGYNVLALVIQFLNALKWWAAL</sequence>
<accession>A0A382ZAM1</accession>
<dbReference type="EMBL" id="UINC01182365">
    <property type="protein sequence ID" value="SVD92541.1"/>
    <property type="molecule type" value="Genomic_DNA"/>
</dbReference>
<name>A0A382ZAM1_9ZZZZ</name>
<gene>
    <name evidence="1" type="ORF">METZ01_LOCUS445395</name>
</gene>
<evidence type="ECO:0000313" key="1">
    <source>
        <dbReference type="EMBL" id="SVD92541.1"/>
    </source>
</evidence>
<protein>
    <submittedName>
        <fullName evidence="1">Uncharacterized protein</fullName>
    </submittedName>
</protein>
<proteinExistence type="predicted"/>
<dbReference type="AlphaFoldDB" id="A0A382ZAM1"/>
<organism evidence="1">
    <name type="scientific">marine metagenome</name>
    <dbReference type="NCBI Taxonomy" id="408172"/>
    <lineage>
        <taxon>unclassified sequences</taxon>
        <taxon>metagenomes</taxon>
        <taxon>ecological metagenomes</taxon>
    </lineage>
</organism>
<reference evidence="1" key="1">
    <citation type="submission" date="2018-05" db="EMBL/GenBank/DDBJ databases">
        <authorList>
            <person name="Lanie J.A."/>
            <person name="Ng W.-L."/>
            <person name="Kazmierczak K.M."/>
            <person name="Andrzejewski T.M."/>
            <person name="Davidsen T.M."/>
            <person name="Wayne K.J."/>
            <person name="Tettelin H."/>
            <person name="Glass J.I."/>
            <person name="Rusch D."/>
            <person name="Podicherti R."/>
            <person name="Tsui H.-C.T."/>
            <person name="Winkler M.E."/>
        </authorList>
    </citation>
    <scope>NUCLEOTIDE SEQUENCE</scope>
</reference>